<dbReference type="Pfam" id="PF13673">
    <property type="entry name" value="Acetyltransf_10"/>
    <property type="match status" value="1"/>
</dbReference>
<protein>
    <recommendedName>
        <fullName evidence="2">Protein ElaA</fullName>
    </recommendedName>
</protein>
<reference evidence="4 5" key="1">
    <citation type="submission" date="2016-08" db="EMBL/GenBank/DDBJ databases">
        <authorList>
            <person name="Seilhamer J.J."/>
        </authorList>
    </citation>
    <scope>NUCLEOTIDE SEQUENCE [LARGE SCALE GENOMIC DNA]</scope>
    <source>
        <strain evidence="4 5">KCTC 42603</strain>
    </source>
</reference>
<keyword evidence="4" id="KW-0808">Transferase</keyword>
<dbReference type="FunFam" id="3.40.630.30:FF:000035">
    <property type="entry name" value="GNAT family N-acetyltransferase"/>
    <property type="match status" value="1"/>
</dbReference>
<proteinExistence type="inferred from homology"/>
<name>A0A1E7ZEK9_9ALTE</name>
<gene>
    <name evidence="4" type="ORF">BFC18_04485</name>
</gene>
<dbReference type="SUPFAM" id="SSF55729">
    <property type="entry name" value="Acyl-CoA N-acyltransferases (Nat)"/>
    <property type="match status" value="1"/>
</dbReference>
<dbReference type="STRING" id="1656094.BFC18_04485"/>
<sequence length="150" mass="16909">MLTWQAIHFSDLSTRQLFNIMKERVDVFVVEQSCPYPELDEKDIHPDTIHLVGFANNEIAAYARLLPPGLSFPSVSIGRVLTVARHRGNGLGHELISKALEVCKQTWPGLSIEIGAQEYLAAYYKKYGFEATSTMYLEDGIPHIDMILTK</sequence>
<evidence type="ECO:0000256" key="2">
    <source>
        <dbReference type="ARBA" id="ARBA00072224"/>
    </source>
</evidence>
<dbReference type="Proteomes" id="UP000175691">
    <property type="component" value="Unassembled WGS sequence"/>
</dbReference>
<dbReference type="PROSITE" id="PS51186">
    <property type="entry name" value="GNAT"/>
    <property type="match status" value="1"/>
</dbReference>
<dbReference type="RefSeq" id="WP_070123750.1">
    <property type="nucleotide sequence ID" value="NZ_MDHN01000008.1"/>
</dbReference>
<accession>A0A1E7ZEK9</accession>
<keyword evidence="5" id="KW-1185">Reference proteome</keyword>
<feature type="domain" description="N-acetyltransferase" evidence="3">
    <location>
        <begin position="7"/>
        <end position="150"/>
    </location>
</feature>
<dbReference type="EMBL" id="MDHN01000008">
    <property type="protein sequence ID" value="OFC71968.1"/>
    <property type="molecule type" value="Genomic_DNA"/>
</dbReference>
<dbReference type="GO" id="GO:0016747">
    <property type="term" value="F:acyltransferase activity, transferring groups other than amino-acyl groups"/>
    <property type="evidence" value="ECO:0007669"/>
    <property type="project" value="InterPro"/>
</dbReference>
<comment type="caution">
    <text evidence="4">The sequence shown here is derived from an EMBL/GenBank/DDBJ whole genome shotgun (WGS) entry which is preliminary data.</text>
</comment>
<comment type="similarity">
    <text evidence="1">Belongs to the UPF0039 (ElaA) family.</text>
</comment>
<evidence type="ECO:0000313" key="5">
    <source>
        <dbReference type="Proteomes" id="UP000175691"/>
    </source>
</evidence>
<dbReference type="Gene3D" id="3.40.630.30">
    <property type="match status" value="1"/>
</dbReference>
<dbReference type="CDD" id="cd04301">
    <property type="entry name" value="NAT_SF"/>
    <property type="match status" value="1"/>
</dbReference>
<dbReference type="InterPro" id="IPR000182">
    <property type="entry name" value="GNAT_dom"/>
</dbReference>
<dbReference type="OrthoDB" id="9796171at2"/>
<evidence type="ECO:0000313" key="4">
    <source>
        <dbReference type="EMBL" id="OFC71968.1"/>
    </source>
</evidence>
<organism evidence="4 5">
    <name type="scientific">Alteromonas confluentis</name>
    <dbReference type="NCBI Taxonomy" id="1656094"/>
    <lineage>
        <taxon>Bacteria</taxon>
        <taxon>Pseudomonadati</taxon>
        <taxon>Pseudomonadota</taxon>
        <taxon>Gammaproteobacteria</taxon>
        <taxon>Alteromonadales</taxon>
        <taxon>Alteromonadaceae</taxon>
        <taxon>Alteromonas/Salinimonas group</taxon>
        <taxon>Alteromonas</taxon>
    </lineage>
</organism>
<evidence type="ECO:0000259" key="3">
    <source>
        <dbReference type="PROSITE" id="PS51186"/>
    </source>
</evidence>
<evidence type="ECO:0000256" key="1">
    <source>
        <dbReference type="ARBA" id="ARBA00009623"/>
    </source>
</evidence>
<dbReference type="InterPro" id="IPR016181">
    <property type="entry name" value="Acyl_CoA_acyltransferase"/>
</dbReference>
<dbReference type="AlphaFoldDB" id="A0A1E7ZEK9"/>